<sequence length="379" mass="41909">MSKKGTLERGKNKPRRDLYQEVTDKIIAAIEAGTAPWQRPWKDVQVSGMPMNGISERHYNGVNALLLMMTAQSEGYTDHRWYTMKQANDMGLRVRKGSKSTPVYFFKMLDVPGRESERDIPQPRESSEDTRRIPFLTEYRVFHASQIEDLLPLAAPEHKWQPIEAVNDIVSRLQPELRHGGNRAFYSPSGDFIQMPHKGAFADAASYAGTLLHELSHWSGHESRQNRSFGRWGTDAYAVEELRAELCSTFMCGLLGVPGPVDSHASYIESWVKVLRSDNREIFRAAKDARLMAEYLTANSSLNATATIDTKTDALPVFGQSATAGNVGIKLDASTEPSLAVAAVLAKARSGTGVGRSRQAVRRNALTPISAVPQPSPAP</sequence>
<organism evidence="3 4">
    <name type="scientific">Acidovorax facilis</name>
    <dbReference type="NCBI Taxonomy" id="12917"/>
    <lineage>
        <taxon>Bacteria</taxon>
        <taxon>Pseudomonadati</taxon>
        <taxon>Pseudomonadota</taxon>
        <taxon>Betaproteobacteria</taxon>
        <taxon>Burkholderiales</taxon>
        <taxon>Comamonadaceae</taxon>
        <taxon>Acidovorax</taxon>
    </lineage>
</organism>
<feature type="domain" description="Polyvalent protein metallopeptidase" evidence="2">
    <location>
        <begin position="165"/>
        <end position="287"/>
    </location>
</feature>
<keyword evidence="4" id="KW-1185">Reference proteome</keyword>
<evidence type="ECO:0000259" key="2">
    <source>
        <dbReference type="Pfam" id="PF18818"/>
    </source>
</evidence>
<evidence type="ECO:0000313" key="3">
    <source>
        <dbReference type="EMBL" id="MFC3935868.1"/>
    </source>
</evidence>
<gene>
    <name evidence="3" type="ORF">ACFOW3_14720</name>
</gene>
<protein>
    <submittedName>
        <fullName evidence="3">ArdC family protein</fullName>
    </submittedName>
</protein>
<comment type="caution">
    <text evidence="3">The sequence shown here is derived from an EMBL/GenBank/DDBJ whole genome shotgun (WGS) entry which is preliminary data.</text>
</comment>
<dbReference type="InterPro" id="IPR013610">
    <property type="entry name" value="ArdC_N"/>
</dbReference>
<evidence type="ECO:0000259" key="1">
    <source>
        <dbReference type="Pfam" id="PF08401"/>
    </source>
</evidence>
<proteinExistence type="predicted"/>
<dbReference type="EMBL" id="JBHSAJ010000042">
    <property type="protein sequence ID" value="MFC3935868.1"/>
    <property type="molecule type" value="Genomic_DNA"/>
</dbReference>
<dbReference type="Proteomes" id="UP001595693">
    <property type="component" value="Unassembled WGS sequence"/>
</dbReference>
<dbReference type="Pfam" id="PF08401">
    <property type="entry name" value="ArdcN"/>
    <property type="match status" value="1"/>
</dbReference>
<name>A0ABV8DBD3_9BURK</name>
<feature type="domain" description="N-terminal" evidence="1">
    <location>
        <begin position="17"/>
        <end position="142"/>
    </location>
</feature>
<reference evidence="4" key="1">
    <citation type="journal article" date="2019" name="Int. J. Syst. Evol. Microbiol.">
        <title>The Global Catalogue of Microorganisms (GCM) 10K type strain sequencing project: providing services to taxonomists for standard genome sequencing and annotation.</title>
        <authorList>
            <consortium name="The Broad Institute Genomics Platform"/>
            <consortium name="The Broad Institute Genome Sequencing Center for Infectious Disease"/>
            <person name="Wu L."/>
            <person name="Ma J."/>
        </authorList>
    </citation>
    <scope>NUCLEOTIDE SEQUENCE [LARGE SCALE GENOMIC DNA]</scope>
    <source>
        <strain evidence="4">CCUG 2113</strain>
    </source>
</reference>
<dbReference type="RefSeq" id="WP_082437499.1">
    <property type="nucleotide sequence ID" value="NZ_JAMXAX010000037.1"/>
</dbReference>
<accession>A0ABV8DBD3</accession>
<dbReference type="InterPro" id="IPR041459">
    <property type="entry name" value="MPTase-PolyVal"/>
</dbReference>
<dbReference type="Pfam" id="PF18818">
    <property type="entry name" value="MPTase-PolyVal"/>
    <property type="match status" value="1"/>
</dbReference>
<evidence type="ECO:0000313" key="4">
    <source>
        <dbReference type="Proteomes" id="UP001595693"/>
    </source>
</evidence>